<name>A0ABR0LRP7_9PEZI</name>
<accession>A0ABR0LRP7</accession>
<dbReference type="Proteomes" id="UP001357485">
    <property type="component" value="Unassembled WGS sequence"/>
</dbReference>
<feature type="non-terminal residue" evidence="1">
    <location>
        <position position="1"/>
    </location>
</feature>
<comment type="caution">
    <text evidence="1">The sequence shown here is derived from an EMBL/GenBank/DDBJ whole genome shotgun (WGS) entry which is preliminary data.</text>
</comment>
<sequence>NPLLDGLGTLGEEGFAVGGQLAVVDVEAARGGVQGGDFILVDDDEVGEMLEHTERYFTAVE</sequence>
<dbReference type="EMBL" id="JAVRRA010012444">
    <property type="protein sequence ID" value="KAK5239122.1"/>
    <property type="molecule type" value="Genomic_DNA"/>
</dbReference>
<protein>
    <submittedName>
        <fullName evidence="1">Uncharacterized protein</fullName>
    </submittedName>
</protein>
<organism evidence="1 2">
    <name type="scientific">Cryomyces antarcticus</name>
    <dbReference type="NCBI Taxonomy" id="329879"/>
    <lineage>
        <taxon>Eukaryota</taxon>
        <taxon>Fungi</taxon>
        <taxon>Dikarya</taxon>
        <taxon>Ascomycota</taxon>
        <taxon>Pezizomycotina</taxon>
        <taxon>Dothideomycetes</taxon>
        <taxon>Dothideomycetes incertae sedis</taxon>
        <taxon>Cryomyces</taxon>
    </lineage>
</organism>
<reference evidence="1 2" key="1">
    <citation type="submission" date="2023-08" db="EMBL/GenBank/DDBJ databases">
        <title>Black Yeasts Isolated from many extreme environments.</title>
        <authorList>
            <person name="Coleine C."/>
            <person name="Stajich J.E."/>
            <person name="Selbmann L."/>
        </authorList>
    </citation>
    <scope>NUCLEOTIDE SEQUENCE [LARGE SCALE GENOMIC DNA]</scope>
    <source>
        <strain evidence="1 2">CCFEE 536</strain>
    </source>
</reference>
<evidence type="ECO:0000313" key="1">
    <source>
        <dbReference type="EMBL" id="KAK5239122.1"/>
    </source>
</evidence>
<proteinExistence type="predicted"/>
<evidence type="ECO:0000313" key="2">
    <source>
        <dbReference type="Proteomes" id="UP001357485"/>
    </source>
</evidence>
<keyword evidence="2" id="KW-1185">Reference proteome</keyword>
<gene>
    <name evidence="1" type="ORF">LTR16_012257</name>
</gene>